<dbReference type="EMBL" id="CP007243">
    <property type="protein sequence ID" value="AIA31635.1"/>
    <property type="molecule type" value="Genomic_DNA"/>
</dbReference>
<name>A0A059XWY9_9BACT</name>
<dbReference type="KEGG" id="lfp:Y981_04895"/>
<organism evidence="1 2">
    <name type="scientific">Leptospirillum ferriphilum YSK</name>
    <dbReference type="NCBI Taxonomy" id="1441628"/>
    <lineage>
        <taxon>Bacteria</taxon>
        <taxon>Pseudomonadati</taxon>
        <taxon>Nitrospirota</taxon>
        <taxon>Nitrospiria</taxon>
        <taxon>Nitrospirales</taxon>
        <taxon>Nitrospiraceae</taxon>
        <taxon>Leptospirillum</taxon>
    </lineage>
</organism>
<reference evidence="1 2" key="2">
    <citation type="journal article" date="2015" name="Biomed. Res. Int.">
        <title>Effects of Arsenite Resistance on the Growth and Functional Gene Expression of Leptospirillum ferriphilum and Acidithiobacillus thiooxidans in Pure Culture and Coculture.</title>
        <authorList>
            <person name="Jiang H."/>
            <person name="Liang Y."/>
            <person name="Yin H."/>
            <person name="Xiao Y."/>
            <person name="Guo X."/>
            <person name="Xu Y."/>
            <person name="Hu Q."/>
            <person name="Liu H."/>
            <person name="Liu X."/>
        </authorList>
    </citation>
    <scope>NUCLEOTIDE SEQUENCE [LARGE SCALE GENOMIC DNA]</scope>
    <source>
        <strain evidence="1 2">YSK</strain>
    </source>
</reference>
<sequence>MGPLFQGGCLPVAARSVQSREVNPTMDEVENIRFPDPDGAVSAAKRLGLILEKGHPDEVLEDEETDQALTESLIEIFEEDALPLLGEVPAMTPDWSLYIRRFLEAYSEEAEIENPLVLPDNENGSYLYGFGLLADGVVSSPDLLSAEACRQIEEQIEALFASPDDRGLKVQIHPEWADVSDLYRFSFAERRIFLESMFPPVSAEGLTGFLKAEAWGFSGASGFPEGSPVLSGFQGNAGEEDRTLPPMALVGAIFSRCPPEAGNVRERIERFPDDRVFQSRLMDISGMLFPETKGSNDVSLSIVPWSYLLPMAVSLASVQKIVTFLERARPKGRETLELVPFWEKGFLWLHVSLKGGTQTEELLLIDEYVWEFVSELVPTLLESHLPIRTKWYPLPSENRELSLGLL</sequence>
<dbReference type="HOGENOM" id="CLU_725223_0_0_0"/>
<dbReference type="Proteomes" id="UP000027059">
    <property type="component" value="Chromosome"/>
</dbReference>
<evidence type="ECO:0000313" key="2">
    <source>
        <dbReference type="Proteomes" id="UP000027059"/>
    </source>
</evidence>
<dbReference type="AlphaFoldDB" id="A0A059XWY9"/>
<reference evidence="2" key="1">
    <citation type="submission" date="2014-02" db="EMBL/GenBank/DDBJ databases">
        <title>Complete genome sequence and comparative genomic analysis of the nitrogen-fixing bacterium Leptospirillum ferriphilum YSK.</title>
        <authorList>
            <person name="Guo X."/>
            <person name="Yin H."/>
            <person name="Liang Y."/>
            <person name="Hu Q."/>
            <person name="Ma L."/>
            <person name="Xiao Y."/>
            <person name="Zhang X."/>
            <person name="Qiu G."/>
            <person name="Liu X."/>
        </authorList>
    </citation>
    <scope>NUCLEOTIDE SEQUENCE [LARGE SCALE GENOMIC DNA]</scope>
    <source>
        <strain evidence="2">YSK</strain>
    </source>
</reference>
<proteinExistence type="predicted"/>
<protein>
    <submittedName>
        <fullName evidence="1">Uncharacterized protein</fullName>
    </submittedName>
</protein>
<dbReference type="OrthoDB" id="9815243at2"/>
<dbReference type="RefSeq" id="WP_038505033.1">
    <property type="nucleotide sequence ID" value="NZ_CP007243.1"/>
</dbReference>
<gene>
    <name evidence="1" type="ORF">Y981_04895</name>
</gene>
<accession>A0A059XWY9</accession>
<evidence type="ECO:0000313" key="1">
    <source>
        <dbReference type="EMBL" id="AIA31635.1"/>
    </source>
</evidence>
<keyword evidence="2" id="KW-1185">Reference proteome</keyword>